<feature type="domain" description="Condensation" evidence="2">
    <location>
        <begin position="1"/>
        <end position="74"/>
    </location>
</feature>
<dbReference type="AlphaFoldDB" id="V6JEU2"/>
<comment type="caution">
    <text evidence="3">The sequence shown here is derived from an EMBL/GenBank/DDBJ whole genome shotgun (WGS) entry which is preliminary data.</text>
</comment>
<dbReference type="EMBL" id="AWQX01000391">
    <property type="protein sequence ID" value="EST18432.1"/>
    <property type="molecule type" value="Genomic_DNA"/>
</dbReference>
<evidence type="ECO:0000313" key="4">
    <source>
        <dbReference type="Proteomes" id="UP000017984"/>
    </source>
</evidence>
<dbReference type="Pfam" id="PF00668">
    <property type="entry name" value="Condensation"/>
    <property type="match status" value="1"/>
</dbReference>
<gene>
    <name evidence="3" type="ORF">M878_44760</name>
</gene>
<dbReference type="Gene3D" id="3.30.559.10">
    <property type="entry name" value="Chloramphenicol acetyltransferase-like domain"/>
    <property type="match status" value="1"/>
</dbReference>
<evidence type="ECO:0000259" key="2">
    <source>
        <dbReference type="Pfam" id="PF00668"/>
    </source>
</evidence>
<evidence type="ECO:0000313" key="3">
    <source>
        <dbReference type="EMBL" id="EST18432.1"/>
    </source>
</evidence>
<organism evidence="3 4">
    <name type="scientific">Streptomyces roseochromogenus subsp. oscitans DS 12.976</name>
    <dbReference type="NCBI Taxonomy" id="1352936"/>
    <lineage>
        <taxon>Bacteria</taxon>
        <taxon>Bacillati</taxon>
        <taxon>Actinomycetota</taxon>
        <taxon>Actinomycetes</taxon>
        <taxon>Kitasatosporales</taxon>
        <taxon>Streptomycetaceae</taxon>
        <taxon>Streptomyces</taxon>
    </lineage>
</organism>
<dbReference type="Proteomes" id="UP000017984">
    <property type="component" value="Chromosome"/>
</dbReference>
<dbReference type="InterPro" id="IPR023213">
    <property type="entry name" value="CAT-like_dom_sf"/>
</dbReference>
<feature type="region of interest" description="Disordered" evidence="1">
    <location>
        <begin position="63"/>
        <end position="86"/>
    </location>
</feature>
<keyword evidence="4" id="KW-1185">Reference proteome</keyword>
<dbReference type="InterPro" id="IPR001242">
    <property type="entry name" value="Condensation_dom"/>
</dbReference>
<dbReference type="STRING" id="1352936.M878_44760"/>
<evidence type="ECO:0000256" key="1">
    <source>
        <dbReference type="SAM" id="MobiDB-lite"/>
    </source>
</evidence>
<proteinExistence type="predicted"/>
<accession>V6JEU2</accession>
<dbReference type="SUPFAM" id="SSF52777">
    <property type="entry name" value="CoA-dependent acyltransferases"/>
    <property type="match status" value="1"/>
</dbReference>
<dbReference type="HOGENOM" id="CLU_2496665_0_0_11"/>
<reference evidence="3 4" key="1">
    <citation type="journal article" date="2014" name="Genome Announc.">
        <title>Draft Genome Sequence of Streptomyces roseochromogenes subsp. oscitans DS 12.976, Producer of the Aminocoumarin Antibiotic Clorobiocin.</title>
        <authorList>
            <person name="Ruckert C."/>
            <person name="Kalinowski J."/>
            <person name="Heide L."/>
            <person name="Apel A.K."/>
        </authorList>
    </citation>
    <scope>NUCLEOTIDE SEQUENCE [LARGE SCALE GENOMIC DNA]</scope>
    <source>
        <strain evidence="3 4">DS 12.976</strain>
    </source>
</reference>
<dbReference type="GO" id="GO:0008610">
    <property type="term" value="P:lipid biosynthetic process"/>
    <property type="evidence" value="ECO:0007669"/>
    <property type="project" value="UniProtKB-ARBA"/>
</dbReference>
<sequence>MHHLVFDGWSETLLVDDLARAWTGEPLRPLHVTYDSYSRWDRARGARLLEAELPFWREGLRNTPTRSCRIPPQTGKSSAGRRRSAR</sequence>
<dbReference type="GO" id="GO:0003824">
    <property type="term" value="F:catalytic activity"/>
    <property type="evidence" value="ECO:0007669"/>
    <property type="project" value="InterPro"/>
</dbReference>
<name>V6JEU2_STRRC</name>
<protein>
    <recommendedName>
        <fullName evidence="2">Condensation domain-containing protein</fullName>
    </recommendedName>
</protein>